<evidence type="ECO:0000313" key="4">
    <source>
        <dbReference type="EMBL" id="MBD8890443.1"/>
    </source>
</evidence>
<evidence type="ECO:0000313" key="5">
    <source>
        <dbReference type="Proteomes" id="UP000632063"/>
    </source>
</evidence>
<dbReference type="EMBL" id="JACYXI010000001">
    <property type="protein sequence ID" value="MBD8890443.1"/>
    <property type="molecule type" value="Genomic_DNA"/>
</dbReference>
<sequence length="116" mass="12529">MTSTARVETRHEQPAPIDLVSLAANTLGNRDLEREVLRMFRAQTSSMMSRIDQEASDLVRKDLIHTLKGSARAIGADHVAKACEELEAVLAAGGAPDFRPLVSAVAEVNDYIGSLL</sequence>
<dbReference type="SUPFAM" id="SSF47226">
    <property type="entry name" value="Histidine-containing phosphotransfer domain, HPT domain"/>
    <property type="match status" value="1"/>
</dbReference>
<dbReference type="Proteomes" id="UP000632063">
    <property type="component" value="Unassembled WGS sequence"/>
</dbReference>
<proteinExistence type="predicted"/>
<feature type="domain" description="HPt" evidence="3">
    <location>
        <begin position="25"/>
        <end position="116"/>
    </location>
</feature>
<gene>
    <name evidence="4" type="ORF">IG616_02710</name>
</gene>
<accession>A0ABR9CI93</accession>
<dbReference type="RefSeq" id="WP_192146125.1">
    <property type="nucleotide sequence ID" value="NZ_JACYXI010000001.1"/>
</dbReference>
<evidence type="ECO:0000256" key="1">
    <source>
        <dbReference type="ARBA" id="ARBA00023012"/>
    </source>
</evidence>
<dbReference type="SMART" id="SM00073">
    <property type="entry name" value="HPT"/>
    <property type="match status" value="1"/>
</dbReference>
<dbReference type="PROSITE" id="PS50894">
    <property type="entry name" value="HPT"/>
    <property type="match status" value="1"/>
</dbReference>
<protein>
    <submittedName>
        <fullName evidence="4">Hpt domain-containing protein</fullName>
    </submittedName>
</protein>
<dbReference type="Pfam" id="PF01627">
    <property type="entry name" value="Hpt"/>
    <property type="match status" value="1"/>
</dbReference>
<keyword evidence="5" id="KW-1185">Reference proteome</keyword>
<evidence type="ECO:0000259" key="3">
    <source>
        <dbReference type="PROSITE" id="PS50894"/>
    </source>
</evidence>
<dbReference type="Gene3D" id="1.20.120.160">
    <property type="entry name" value="HPT domain"/>
    <property type="match status" value="1"/>
</dbReference>
<evidence type="ECO:0000256" key="2">
    <source>
        <dbReference type="PROSITE-ProRule" id="PRU00110"/>
    </source>
</evidence>
<feature type="modified residue" description="Phosphohistidine" evidence="2">
    <location>
        <position position="65"/>
    </location>
</feature>
<dbReference type="InterPro" id="IPR036641">
    <property type="entry name" value="HPT_dom_sf"/>
</dbReference>
<dbReference type="CDD" id="cd00088">
    <property type="entry name" value="HPT"/>
    <property type="match status" value="1"/>
</dbReference>
<keyword evidence="1" id="KW-0902">Two-component regulatory system</keyword>
<keyword evidence="2" id="KW-0597">Phosphoprotein</keyword>
<reference evidence="5" key="1">
    <citation type="submission" date="2020-09" db="EMBL/GenBank/DDBJ databases">
        <title>The genome sequence of strain Labrenzia suaedae 4C16A.</title>
        <authorList>
            <person name="Liu Y."/>
        </authorList>
    </citation>
    <scope>NUCLEOTIDE SEQUENCE [LARGE SCALE GENOMIC DNA]</scope>
    <source>
        <strain evidence="5">4C16A</strain>
    </source>
</reference>
<dbReference type="InterPro" id="IPR008207">
    <property type="entry name" value="Sig_transdc_His_kin_Hpt_dom"/>
</dbReference>
<organism evidence="4 5">
    <name type="scientific">Roseibium litorale</name>
    <dbReference type="NCBI Taxonomy" id="2803841"/>
    <lineage>
        <taxon>Bacteria</taxon>
        <taxon>Pseudomonadati</taxon>
        <taxon>Pseudomonadota</taxon>
        <taxon>Alphaproteobacteria</taxon>
        <taxon>Hyphomicrobiales</taxon>
        <taxon>Stappiaceae</taxon>
        <taxon>Roseibium</taxon>
    </lineage>
</organism>
<name>A0ABR9CI93_9HYPH</name>
<comment type="caution">
    <text evidence="4">The sequence shown here is derived from an EMBL/GenBank/DDBJ whole genome shotgun (WGS) entry which is preliminary data.</text>
</comment>
<reference evidence="4 5" key="2">
    <citation type="journal article" date="2021" name="Int. J. Syst. Evol. Microbiol.">
        <title>Roseibium litorale sp. nov., isolated from a tidal flat sediment and proposal for the reclassification of Labrenzia polysiphoniae as Roseibium polysiphoniae comb. nov.</title>
        <authorList>
            <person name="Liu Y."/>
            <person name="Pei T."/>
            <person name="Du J."/>
            <person name="Chao M."/>
            <person name="Deng M.R."/>
            <person name="Zhu H."/>
        </authorList>
    </citation>
    <scope>NUCLEOTIDE SEQUENCE [LARGE SCALE GENOMIC DNA]</scope>
    <source>
        <strain evidence="4 5">4C16A</strain>
    </source>
</reference>